<gene>
    <name evidence="2" type="ORF">H310_05971</name>
</gene>
<proteinExistence type="predicted"/>
<reference evidence="2" key="1">
    <citation type="submission" date="2013-12" db="EMBL/GenBank/DDBJ databases">
        <title>The Genome Sequence of Aphanomyces invadans NJM9701.</title>
        <authorList>
            <consortium name="The Broad Institute Genomics Platform"/>
            <person name="Russ C."/>
            <person name="Tyler B."/>
            <person name="van West P."/>
            <person name="Dieguez-Uribeondo J."/>
            <person name="Young S.K."/>
            <person name="Zeng Q."/>
            <person name="Gargeya S."/>
            <person name="Fitzgerald M."/>
            <person name="Abouelleil A."/>
            <person name="Alvarado L."/>
            <person name="Chapman S.B."/>
            <person name="Gainer-Dewar J."/>
            <person name="Goldberg J."/>
            <person name="Griggs A."/>
            <person name="Gujja S."/>
            <person name="Hansen M."/>
            <person name="Howarth C."/>
            <person name="Imamovic A."/>
            <person name="Ireland A."/>
            <person name="Larimer J."/>
            <person name="McCowan C."/>
            <person name="Murphy C."/>
            <person name="Pearson M."/>
            <person name="Poon T.W."/>
            <person name="Priest M."/>
            <person name="Roberts A."/>
            <person name="Saif S."/>
            <person name="Shea T."/>
            <person name="Sykes S."/>
            <person name="Wortman J."/>
            <person name="Nusbaum C."/>
            <person name="Birren B."/>
        </authorList>
    </citation>
    <scope>NUCLEOTIDE SEQUENCE [LARGE SCALE GENOMIC DNA]</scope>
    <source>
        <strain evidence="2">NJM9701</strain>
    </source>
</reference>
<evidence type="ECO:0000256" key="1">
    <source>
        <dbReference type="SAM" id="MobiDB-lite"/>
    </source>
</evidence>
<dbReference type="VEuPathDB" id="FungiDB:H310_05971"/>
<feature type="compositionally biased region" description="Basic and acidic residues" evidence="1">
    <location>
        <begin position="309"/>
        <end position="318"/>
    </location>
</feature>
<dbReference type="EMBL" id="KI913961">
    <property type="protein sequence ID" value="ETW02462.1"/>
    <property type="molecule type" value="Genomic_DNA"/>
</dbReference>
<feature type="region of interest" description="Disordered" evidence="1">
    <location>
        <begin position="56"/>
        <end position="78"/>
    </location>
</feature>
<dbReference type="RefSeq" id="XP_008869067.1">
    <property type="nucleotide sequence ID" value="XM_008870845.1"/>
</dbReference>
<evidence type="ECO:0000313" key="2">
    <source>
        <dbReference type="EMBL" id="ETW02462.1"/>
    </source>
</evidence>
<organism evidence="2">
    <name type="scientific">Aphanomyces invadans</name>
    <dbReference type="NCBI Taxonomy" id="157072"/>
    <lineage>
        <taxon>Eukaryota</taxon>
        <taxon>Sar</taxon>
        <taxon>Stramenopiles</taxon>
        <taxon>Oomycota</taxon>
        <taxon>Saprolegniomycetes</taxon>
        <taxon>Saprolegniales</taxon>
        <taxon>Verrucalvaceae</taxon>
        <taxon>Aphanomyces</taxon>
    </lineage>
</organism>
<name>A0A024U9C0_9STRA</name>
<sequence length="391" mass="43654">MSWDDEVLEEDDDLVVAPTAQLIQVCRGAMPLMQPQPTRRTLLVHFHLESQQFLLRDPDEPVPPATKEPTVPTVDRSLPMKATSPVKTLLMFAPQHPKQINHELAPELHKPPRPNSTKKHVHFALQSPKRKRREMSTKLEKTLEVQDKEMVVTSATERVASTHGTTSPTPDGGAFEQTAMTISAKPSDPPCVHEQRVNTADPLIGASKPVRSDDDEVRSILTALVEQAIAMSTPALNPRLAVAMDALESILNSVYEQVESRRRAPGTSTTCVQDVPSTTPKTMKNKLAPRTKVPQPKTAGRTATLESSTSKHESHRNESMPLITLEIEGRWEQCVERLRRDPTLPRPLPRFDWCNSFHDGRVHSTHEDKARGPDCAFMDAPPEYWDTDSDA</sequence>
<accession>A0A024U9C0</accession>
<protein>
    <submittedName>
        <fullName evidence="2">Uncharacterized protein</fullName>
    </submittedName>
</protein>
<dbReference type="AlphaFoldDB" id="A0A024U9C0"/>
<feature type="region of interest" description="Disordered" evidence="1">
    <location>
        <begin position="258"/>
        <end position="318"/>
    </location>
</feature>
<feature type="compositionally biased region" description="Polar residues" evidence="1">
    <location>
        <begin position="266"/>
        <end position="282"/>
    </location>
</feature>
<feature type="compositionally biased region" description="Basic residues" evidence="1">
    <location>
        <begin position="116"/>
        <end position="133"/>
    </location>
</feature>
<feature type="region of interest" description="Disordered" evidence="1">
    <location>
        <begin position="110"/>
        <end position="135"/>
    </location>
</feature>
<dbReference type="GeneID" id="20083021"/>